<evidence type="ECO:0000313" key="3">
    <source>
        <dbReference type="Proteomes" id="UP000439678"/>
    </source>
</evidence>
<proteinExistence type="predicted"/>
<accession>A0A6A8UC66</accession>
<organism evidence="2 3">
    <name type="scientific">Streptococcus salivarius</name>
    <dbReference type="NCBI Taxonomy" id="1304"/>
    <lineage>
        <taxon>Bacteria</taxon>
        <taxon>Bacillati</taxon>
        <taxon>Bacillota</taxon>
        <taxon>Bacilli</taxon>
        <taxon>Lactobacillales</taxon>
        <taxon>Streptococcaceae</taxon>
        <taxon>Streptococcus</taxon>
    </lineage>
</organism>
<sequence>MKSKRYTIIGIVAIVSLIFFVVVTFCGKGHQWSNNVVQGFKSLGLKGNVKVIGTYKEIEAFHGTVVEVNYTERFSDGYFLDENLRADIREYNGEHISDFYPPLSTKIEALLNDKEKDLFDTVKFNEFSFLLDVYKMRPGFQREEDKIKKDVANKINKLFDRQVTFDYSYKFEPVSREKIYATILSQAVRNRDNGDFEAAGFYNIRPKNLMKNKAVSLHLDCIFASLDPNASKSFSREHIDYFKTKLLSLPKGSFFDGIYEIRGNYYSEEGESIDVTCIFVVEDGVGHFEEDKMN</sequence>
<dbReference type="Proteomes" id="UP000439678">
    <property type="component" value="Unassembled WGS sequence"/>
</dbReference>
<keyword evidence="1" id="KW-0812">Transmembrane</keyword>
<gene>
    <name evidence="2" type="ORF">GMC65_03225</name>
</gene>
<keyword evidence="1" id="KW-1133">Transmembrane helix</keyword>
<keyword evidence="1" id="KW-0472">Membrane</keyword>
<reference evidence="2 3" key="1">
    <citation type="journal article" date="2019" name="Nat. Med.">
        <title>A library of human gut bacterial isolates paired with longitudinal multiomics data enables mechanistic microbiome research.</title>
        <authorList>
            <person name="Poyet M."/>
            <person name="Groussin M."/>
            <person name="Gibbons S.M."/>
            <person name="Avila-Pacheco J."/>
            <person name="Jiang X."/>
            <person name="Kearney S.M."/>
            <person name="Perrotta A.R."/>
            <person name="Berdy B."/>
            <person name="Zhao S."/>
            <person name="Lieberman T.D."/>
            <person name="Swanson P.K."/>
            <person name="Smith M."/>
            <person name="Roesemann S."/>
            <person name="Alexander J.E."/>
            <person name="Rich S.A."/>
            <person name="Livny J."/>
            <person name="Vlamakis H."/>
            <person name="Clish C."/>
            <person name="Bullock K."/>
            <person name="Deik A."/>
            <person name="Scott J."/>
            <person name="Pierce K.A."/>
            <person name="Xavier R.J."/>
            <person name="Alm E.J."/>
        </authorList>
    </citation>
    <scope>NUCLEOTIDE SEQUENCE [LARGE SCALE GENOMIC DNA]</scope>
    <source>
        <strain evidence="2 3">BIOML-A4</strain>
    </source>
</reference>
<name>A0A6A8UC66_STRSL</name>
<dbReference type="EMBL" id="WMYO01000003">
    <property type="protein sequence ID" value="MTR27384.1"/>
    <property type="molecule type" value="Genomic_DNA"/>
</dbReference>
<protein>
    <submittedName>
        <fullName evidence="2">Uncharacterized protein</fullName>
    </submittedName>
</protein>
<comment type="caution">
    <text evidence="2">The sequence shown here is derived from an EMBL/GenBank/DDBJ whole genome shotgun (WGS) entry which is preliminary data.</text>
</comment>
<evidence type="ECO:0000313" key="2">
    <source>
        <dbReference type="EMBL" id="MTR27384.1"/>
    </source>
</evidence>
<dbReference type="RefSeq" id="WP_060971896.1">
    <property type="nucleotide sequence ID" value="NZ_JADNDA010000002.1"/>
</dbReference>
<evidence type="ECO:0000256" key="1">
    <source>
        <dbReference type="SAM" id="Phobius"/>
    </source>
</evidence>
<feature type="transmembrane region" description="Helical" evidence="1">
    <location>
        <begin position="6"/>
        <end position="26"/>
    </location>
</feature>
<dbReference type="AlphaFoldDB" id="A0A6A8UC66"/>